<organism evidence="11 12">
    <name type="scientific">Batillaria attramentaria</name>
    <dbReference type="NCBI Taxonomy" id="370345"/>
    <lineage>
        <taxon>Eukaryota</taxon>
        <taxon>Metazoa</taxon>
        <taxon>Spiralia</taxon>
        <taxon>Lophotrochozoa</taxon>
        <taxon>Mollusca</taxon>
        <taxon>Gastropoda</taxon>
        <taxon>Caenogastropoda</taxon>
        <taxon>Sorbeoconcha</taxon>
        <taxon>Cerithioidea</taxon>
        <taxon>Batillariidae</taxon>
        <taxon>Batillaria</taxon>
    </lineage>
</organism>
<reference evidence="11 12" key="1">
    <citation type="journal article" date="2023" name="Sci. Data">
        <title>Genome assembly of the Korean intertidal mud-creeper Batillaria attramentaria.</title>
        <authorList>
            <person name="Patra A.K."/>
            <person name="Ho P.T."/>
            <person name="Jun S."/>
            <person name="Lee S.J."/>
            <person name="Kim Y."/>
            <person name="Won Y.J."/>
        </authorList>
    </citation>
    <scope>NUCLEOTIDE SEQUENCE [LARGE SCALE GENOMIC DNA]</scope>
    <source>
        <strain evidence="11">Wonlab-2016</strain>
    </source>
</reference>
<evidence type="ECO:0000313" key="12">
    <source>
        <dbReference type="Proteomes" id="UP001519460"/>
    </source>
</evidence>
<dbReference type="PANTHER" id="PTHR21093">
    <property type="entry name" value="DIVERGENT PROTEIN KINASE DOMAIN 1C-RELATED"/>
    <property type="match status" value="1"/>
</dbReference>
<keyword evidence="5" id="KW-0735">Signal-anchor</keyword>
<evidence type="ECO:0000256" key="8">
    <source>
        <dbReference type="ARBA" id="ARBA00023157"/>
    </source>
</evidence>
<evidence type="ECO:0000256" key="5">
    <source>
        <dbReference type="ARBA" id="ARBA00022968"/>
    </source>
</evidence>
<dbReference type="Pfam" id="PF12260">
    <property type="entry name" value="PIP49_C"/>
    <property type="match status" value="1"/>
</dbReference>
<dbReference type="Proteomes" id="UP001519460">
    <property type="component" value="Unassembled WGS sequence"/>
</dbReference>
<dbReference type="InterPro" id="IPR029244">
    <property type="entry name" value="FAM69_N"/>
</dbReference>
<comment type="subcellular location">
    <subcellularLocation>
        <location evidence="1">Endoplasmic reticulum membrane</location>
        <topology evidence="1">Single-pass type II membrane protein</topology>
    </subcellularLocation>
</comment>
<keyword evidence="12" id="KW-1185">Reference proteome</keyword>
<keyword evidence="3 9" id="KW-0812">Transmembrane</keyword>
<comment type="similarity">
    <text evidence="2">Belongs to the DIPK family.</text>
</comment>
<evidence type="ECO:0000313" key="11">
    <source>
        <dbReference type="EMBL" id="KAK7475424.1"/>
    </source>
</evidence>
<name>A0ABD0JKM0_9CAEN</name>
<evidence type="ECO:0000256" key="9">
    <source>
        <dbReference type="SAM" id="Phobius"/>
    </source>
</evidence>
<evidence type="ECO:0000256" key="6">
    <source>
        <dbReference type="ARBA" id="ARBA00022989"/>
    </source>
</evidence>
<evidence type="ECO:0000256" key="4">
    <source>
        <dbReference type="ARBA" id="ARBA00022824"/>
    </source>
</evidence>
<keyword evidence="8" id="KW-1015">Disulfide bond</keyword>
<dbReference type="Pfam" id="PF14875">
    <property type="entry name" value="PIP49_N"/>
    <property type="match status" value="1"/>
</dbReference>
<dbReference type="EMBL" id="JACVVK020000406">
    <property type="protein sequence ID" value="KAK7475424.1"/>
    <property type="molecule type" value="Genomic_DNA"/>
</dbReference>
<evidence type="ECO:0000256" key="3">
    <source>
        <dbReference type="ARBA" id="ARBA00022692"/>
    </source>
</evidence>
<feature type="domain" description="FAM69 N-terminal" evidence="10">
    <location>
        <begin position="32"/>
        <end position="162"/>
    </location>
</feature>
<evidence type="ECO:0000256" key="1">
    <source>
        <dbReference type="ARBA" id="ARBA00004648"/>
    </source>
</evidence>
<evidence type="ECO:0000259" key="10">
    <source>
        <dbReference type="SMART" id="SM01299"/>
    </source>
</evidence>
<dbReference type="AlphaFoldDB" id="A0ABD0JKM0"/>
<keyword evidence="6 9" id="KW-1133">Transmembrane helix</keyword>
<dbReference type="PANTHER" id="PTHR21093:SF6">
    <property type="entry name" value="EF-HAND DOMAIN-CONTAINING PROTEIN"/>
    <property type="match status" value="1"/>
</dbReference>
<feature type="transmembrane region" description="Helical" evidence="9">
    <location>
        <begin position="35"/>
        <end position="52"/>
    </location>
</feature>
<keyword evidence="4" id="KW-0256">Endoplasmic reticulum</keyword>
<gene>
    <name evidence="11" type="ORF">BaRGS_00033305</name>
</gene>
<keyword evidence="7 9" id="KW-0472">Membrane</keyword>
<dbReference type="InterPro" id="IPR022049">
    <property type="entry name" value="FAM69_kinase_dom"/>
</dbReference>
<protein>
    <recommendedName>
        <fullName evidence="10">FAM69 N-terminal domain-containing protein</fullName>
    </recommendedName>
</protein>
<evidence type="ECO:0000256" key="7">
    <source>
        <dbReference type="ARBA" id="ARBA00023136"/>
    </source>
</evidence>
<dbReference type="SMART" id="SM01299">
    <property type="entry name" value="PIP49_N"/>
    <property type="match status" value="1"/>
</dbReference>
<sequence>MRRWRRVKCVSDIFMACAVVVYTVTMRGVEEIRRHARVVALLITVVFLWFLYSRLDPCNGKRILANMCKEYSSGEISGRLCVPLCREESIFLSYCQDKGERKSFLWENMVMRISPLAQQRQRELTLVEGMLPSEFHALLLDHLRLKLGPGEYMSLTRRLKKFADFNEDGKLSLGEAQSLWRLLHDHEFLILFIFQHSYVFPSINGTCGSLFGFSLPEVSAIYDKNTFPLHLLSEKAYRWSLPSWEKRAKVAVGLLDLMFDIYEEDHIRFFMCDLKSTSIGHTDTYEAVLTNLEDIKSGTMLAAAMENRTCAHDHQCHYTKYCTTMCDTLTQVCSGEVTKPTLWQACHLLKEYLLFDAPEKLKPTLEKLLYRCAHLIIYGQSIDMSHVVLITDLKAVLWDQIKNRNVR</sequence>
<comment type="caution">
    <text evidence="11">The sequence shown here is derived from an EMBL/GenBank/DDBJ whole genome shotgun (WGS) entry which is preliminary data.</text>
</comment>
<evidence type="ECO:0000256" key="2">
    <source>
        <dbReference type="ARBA" id="ARBA00006338"/>
    </source>
</evidence>
<accession>A0ABD0JKM0</accession>
<proteinExistence type="inferred from homology"/>
<dbReference type="GO" id="GO:0005789">
    <property type="term" value="C:endoplasmic reticulum membrane"/>
    <property type="evidence" value="ECO:0007669"/>
    <property type="project" value="UniProtKB-SubCell"/>
</dbReference>